<evidence type="ECO:0000256" key="1">
    <source>
        <dbReference type="SAM" id="Phobius"/>
    </source>
</evidence>
<keyword evidence="1" id="KW-0472">Membrane</keyword>
<evidence type="ECO:0000313" key="2">
    <source>
        <dbReference type="EMBL" id="MDK6869291.1"/>
    </source>
</evidence>
<dbReference type="RefSeq" id="WP_020807733.1">
    <property type="nucleotide sequence ID" value="NZ_BEXI01000014.1"/>
</dbReference>
<feature type="transmembrane region" description="Helical" evidence="1">
    <location>
        <begin position="48"/>
        <end position="68"/>
    </location>
</feature>
<name>A0AAW6XQY8_9LACO</name>
<dbReference type="EMBL" id="JASOLY010000026">
    <property type="protein sequence ID" value="MDK6869291.1"/>
    <property type="molecule type" value="Genomic_DNA"/>
</dbReference>
<comment type="caution">
    <text evidence="2">The sequence shown here is derived from an EMBL/GenBank/DDBJ whole genome shotgun (WGS) entry which is preliminary data.</text>
</comment>
<sequence>MDDDESNFSYKTYLWGIVGFIVFALIYTPLVWLPIIKNRLQTGVGNSTLFWIVNCIGVIPFIAVYGLIKAMFKKWRKEKGSK</sequence>
<reference evidence="2" key="1">
    <citation type="submission" date="2023-05" db="EMBL/GenBank/DDBJ databases">
        <title>Cataloging the Phylogenetic Diversity of Human Bladder Bacteria.</title>
        <authorList>
            <person name="Du J."/>
        </authorList>
    </citation>
    <scope>NUCLEOTIDE SEQUENCE</scope>
    <source>
        <strain evidence="2">UMB6975B</strain>
    </source>
</reference>
<keyword evidence="1" id="KW-1133">Transmembrane helix</keyword>
<dbReference type="Proteomes" id="UP001232113">
    <property type="component" value="Unassembled WGS sequence"/>
</dbReference>
<protein>
    <submittedName>
        <fullName evidence="2">Uncharacterized protein</fullName>
    </submittedName>
</protein>
<keyword evidence="1" id="KW-0812">Transmembrane</keyword>
<dbReference type="AlphaFoldDB" id="A0AAW6XQY8"/>
<organism evidence="2 3">
    <name type="scientific">Lactobacillus paragasseri</name>
    <dbReference type="NCBI Taxonomy" id="2107999"/>
    <lineage>
        <taxon>Bacteria</taxon>
        <taxon>Bacillati</taxon>
        <taxon>Bacillota</taxon>
        <taxon>Bacilli</taxon>
        <taxon>Lactobacillales</taxon>
        <taxon>Lactobacillaceae</taxon>
        <taxon>Lactobacillus</taxon>
    </lineage>
</organism>
<proteinExistence type="predicted"/>
<feature type="transmembrane region" description="Helical" evidence="1">
    <location>
        <begin position="12"/>
        <end position="36"/>
    </location>
</feature>
<gene>
    <name evidence="2" type="ORF">QP354_09510</name>
</gene>
<evidence type="ECO:0000313" key="3">
    <source>
        <dbReference type="Proteomes" id="UP001232113"/>
    </source>
</evidence>
<accession>A0AAW6XQY8</accession>